<feature type="transmembrane region" description="Helical" evidence="12">
    <location>
        <begin position="199"/>
        <end position="221"/>
    </location>
</feature>
<evidence type="ECO:0000256" key="1">
    <source>
        <dbReference type="ARBA" id="ARBA00004141"/>
    </source>
</evidence>
<evidence type="ECO:0000259" key="13">
    <source>
        <dbReference type="Pfam" id="PF00999"/>
    </source>
</evidence>
<dbReference type="Pfam" id="PF23259">
    <property type="entry name" value="CHX17_C"/>
    <property type="match status" value="1"/>
</dbReference>
<feature type="transmembrane region" description="Helical" evidence="12">
    <location>
        <begin position="138"/>
        <end position="156"/>
    </location>
</feature>
<evidence type="ECO:0000259" key="15">
    <source>
        <dbReference type="Pfam" id="PF23259"/>
    </source>
</evidence>
<dbReference type="GO" id="GO:0006813">
    <property type="term" value="P:potassium ion transport"/>
    <property type="evidence" value="ECO:0007669"/>
    <property type="project" value="UniProtKB-KW"/>
</dbReference>
<keyword evidence="17" id="KW-1185">Reference proteome</keyword>
<dbReference type="GO" id="GO:0015297">
    <property type="term" value="F:antiporter activity"/>
    <property type="evidence" value="ECO:0007669"/>
    <property type="project" value="UniProtKB-KW"/>
</dbReference>
<dbReference type="InterPro" id="IPR038770">
    <property type="entry name" value="Na+/solute_symporter_sf"/>
</dbReference>
<dbReference type="InterPro" id="IPR006153">
    <property type="entry name" value="Cation/H_exchanger_TM"/>
</dbReference>
<dbReference type="InParanoid" id="A0A061GXM9"/>
<gene>
    <name evidence="16" type="ORF">TCM_042227</name>
</gene>
<protein>
    <submittedName>
        <fullName evidence="16">Cation/H(+) antiporter 24, putative</fullName>
    </submittedName>
</protein>
<dbReference type="Pfam" id="PF23256">
    <property type="entry name" value="CHX17_2nd"/>
    <property type="match status" value="1"/>
</dbReference>
<proteinExistence type="inferred from homology"/>
<dbReference type="GO" id="GO:0012505">
    <property type="term" value="C:endomembrane system"/>
    <property type="evidence" value="ECO:0000318"/>
    <property type="project" value="GO_Central"/>
</dbReference>
<feature type="transmembrane region" description="Helical" evidence="12">
    <location>
        <begin position="418"/>
        <end position="436"/>
    </location>
</feature>
<comment type="subcellular location">
    <subcellularLocation>
        <location evidence="1">Membrane</location>
        <topology evidence="1">Multi-pass membrane protein</topology>
    </subcellularLocation>
</comment>
<evidence type="ECO:0000256" key="4">
    <source>
        <dbReference type="ARBA" id="ARBA00022538"/>
    </source>
</evidence>
<dbReference type="AlphaFoldDB" id="A0A061GXM9"/>
<evidence type="ECO:0000256" key="10">
    <source>
        <dbReference type="ARBA" id="ARBA00038341"/>
    </source>
</evidence>
<keyword evidence="9 12" id="KW-0472">Membrane</keyword>
<dbReference type="Proteomes" id="UP000026915">
    <property type="component" value="Chromosome 9"/>
</dbReference>
<dbReference type="Pfam" id="PF00999">
    <property type="entry name" value="Na_H_Exchanger"/>
    <property type="match status" value="1"/>
</dbReference>
<evidence type="ECO:0000259" key="14">
    <source>
        <dbReference type="Pfam" id="PF23256"/>
    </source>
</evidence>
<feature type="domain" description="Cation/H(+) antiporter central" evidence="14">
    <location>
        <begin position="524"/>
        <end position="652"/>
    </location>
</feature>
<feature type="transmembrane region" description="Helical" evidence="12">
    <location>
        <begin position="355"/>
        <end position="376"/>
    </location>
</feature>
<dbReference type="HOGENOM" id="CLU_005126_6_2_1"/>
<keyword evidence="4" id="KW-0633">Potassium transport</keyword>
<keyword evidence="8" id="KW-0406">Ion transport</keyword>
<accession>A0A061GXM9</accession>
<keyword evidence="2" id="KW-0813">Transport</keyword>
<dbReference type="Gene3D" id="1.20.1530.20">
    <property type="match status" value="1"/>
</dbReference>
<comment type="similarity">
    <text evidence="10">Belongs to the monovalent cation:proton antiporter 2 (CPA2) transporter (TC 2.A.37) family. CHX (TC 2.A.37.4) subfamily.</text>
</comment>
<evidence type="ECO:0000313" key="16">
    <source>
        <dbReference type="EMBL" id="EOY34615.1"/>
    </source>
</evidence>
<dbReference type="GO" id="GO:0016020">
    <property type="term" value="C:membrane"/>
    <property type="evidence" value="ECO:0007669"/>
    <property type="project" value="UniProtKB-SubCell"/>
</dbReference>
<dbReference type="InterPro" id="IPR050794">
    <property type="entry name" value="CPA2_transporter"/>
</dbReference>
<evidence type="ECO:0000256" key="6">
    <source>
        <dbReference type="ARBA" id="ARBA00022958"/>
    </source>
</evidence>
<evidence type="ECO:0000313" key="17">
    <source>
        <dbReference type="Proteomes" id="UP000026915"/>
    </source>
</evidence>
<feature type="transmembrane region" description="Helical" evidence="12">
    <location>
        <begin position="233"/>
        <end position="254"/>
    </location>
</feature>
<dbReference type="Gramene" id="EOY34615">
    <property type="protein sequence ID" value="EOY34615"/>
    <property type="gene ID" value="TCM_042227"/>
</dbReference>
<keyword evidence="7 12" id="KW-1133">Transmembrane helix</keyword>
<evidence type="ECO:0000256" key="9">
    <source>
        <dbReference type="ARBA" id="ARBA00023136"/>
    </source>
</evidence>
<dbReference type="InterPro" id="IPR057290">
    <property type="entry name" value="CHX17_C"/>
</dbReference>
<organism evidence="16 17">
    <name type="scientific">Theobroma cacao</name>
    <name type="common">Cacao</name>
    <name type="synonym">Cocoa</name>
    <dbReference type="NCBI Taxonomy" id="3641"/>
    <lineage>
        <taxon>Eukaryota</taxon>
        <taxon>Viridiplantae</taxon>
        <taxon>Streptophyta</taxon>
        <taxon>Embryophyta</taxon>
        <taxon>Tracheophyta</taxon>
        <taxon>Spermatophyta</taxon>
        <taxon>Magnoliopsida</taxon>
        <taxon>eudicotyledons</taxon>
        <taxon>Gunneridae</taxon>
        <taxon>Pentapetalae</taxon>
        <taxon>rosids</taxon>
        <taxon>malvids</taxon>
        <taxon>Malvales</taxon>
        <taxon>Malvaceae</taxon>
        <taxon>Byttnerioideae</taxon>
        <taxon>Theobroma</taxon>
    </lineage>
</organism>
<sequence>MVRVFPGRDLFTPHGWQGHPRDYHQPAMEIYKGAKFQTFSHGTAALPLVCMRAHETHSFGIFYGQNPMKFSFNIVLVDLILVILITRTVRFLLRPLRQPRFISELIGGIIIGPSLLGQSKSFSHIVFPLYSNFVMRNVGVMGFMLFLFISGVKMDLGLLKRSGKKNFYIAMISIVVPLVIVTVVAIITRKSMDKELARASSIGIIASSLAITAFPIHYAVLQELNLLSSEVGNMALSISLVSDTIGMNCLVIFEAMKQGEVSGKDALWYMISLVVLLAFTVTAVRRAMMWIIETTPEGEPVDQFYVVAILLGVFVMGFLTDMFGIAIANGSFLLGLVIPNGPPLGATLVEKSETIIMEIIMPFSFVFIGLNTDFSAMTEAGWSTLGPLFAMVISGYLSKFLSTLMAAYMVAMPLRDCLALSLVLSLRGQVELILYVHWVDKNIIKLPAFTMMVFLTMMFTGTLTPLISIFYDPTKPYMVNKRRTIQHTPPDTELGILLCIQDKESVPSLVNLLEVSYPTVNNPLSVYAFHLVELIGRANPLFIDHEDQEQEDLSIKFPDSETIQHALKLYQERRDECVRLHLFTATTAKRTMYQDVCKLALISKAAIIILPFEKERISDIAITEHWGGGQQSLSINVLANAPCSVGVLVDKAHRWHLSLSRSFQGAVHNFIVLFLGGADAREALAYADRMVGNPNVSLTVIRFLSSNSEGDDEREKKLDDGVVTWFWVKNETNERVIYREVVVRNGEETVSAIQAMTEENYYHLWIMGRKQGINPRLLEGLSTWTENQEELGIIGDYVSSTDFGAADSVLVVQQQILRAQGATIATPSSSFLRRLLT</sequence>
<reference evidence="16 17" key="1">
    <citation type="journal article" date="2013" name="Genome Biol.">
        <title>The genome sequence of the most widely cultivated cacao type and its use to identify candidate genes regulating pod color.</title>
        <authorList>
            <person name="Motamayor J.C."/>
            <person name="Mockaitis K."/>
            <person name="Schmutz J."/>
            <person name="Haiminen N."/>
            <person name="Iii D.L."/>
            <person name="Cornejo O."/>
            <person name="Findley S.D."/>
            <person name="Zheng P."/>
            <person name="Utro F."/>
            <person name="Royaert S."/>
            <person name="Saski C."/>
            <person name="Jenkins J."/>
            <person name="Podicheti R."/>
            <person name="Zhao M."/>
            <person name="Scheffler B.E."/>
            <person name="Stack J.C."/>
            <person name="Feltus F.A."/>
            <person name="Mustiga G.M."/>
            <person name="Amores F."/>
            <person name="Phillips W."/>
            <person name="Marelli J.P."/>
            <person name="May G.D."/>
            <person name="Shapiro H."/>
            <person name="Ma J."/>
            <person name="Bustamante C.D."/>
            <person name="Schnell R.J."/>
            <person name="Main D."/>
            <person name="Gilbert D."/>
            <person name="Parida L."/>
            <person name="Kuhn D.N."/>
        </authorList>
    </citation>
    <scope>NUCLEOTIDE SEQUENCE [LARGE SCALE GENOMIC DNA]</scope>
    <source>
        <strain evidence="17">cv. Matina 1-6</strain>
    </source>
</reference>
<feature type="transmembrane region" description="Helical" evidence="12">
    <location>
        <begin position="448"/>
        <end position="471"/>
    </location>
</feature>
<dbReference type="OMA" id="GWHRPAF"/>
<comment type="function">
    <text evidence="11">May operate as a cation/H(+) antiporter.</text>
</comment>
<feature type="domain" description="Cation/H+ exchanger transmembrane" evidence="13">
    <location>
        <begin position="83"/>
        <end position="466"/>
    </location>
</feature>
<evidence type="ECO:0000256" key="12">
    <source>
        <dbReference type="SAM" id="Phobius"/>
    </source>
</evidence>
<evidence type="ECO:0000256" key="3">
    <source>
        <dbReference type="ARBA" id="ARBA00022449"/>
    </source>
</evidence>
<dbReference type="PANTHER" id="PTHR32468:SF109">
    <property type="entry name" value="CATION_H(+) ANTIPORTER 24-RELATED"/>
    <property type="match status" value="1"/>
</dbReference>
<name>A0A061GXM9_THECC</name>
<feature type="transmembrane region" description="Helical" evidence="12">
    <location>
        <begin position="266"/>
        <end position="284"/>
    </location>
</feature>
<dbReference type="GO" id="GO:1902600">
    <property type="term" value="P:proton transmembrane transport"/>
    <property type="evidence" value="ECO:0007669"/>
    <property type="project" value="InterPro"/>
</dbReference>
<dbReference type="InterPro" id="IPR057291">
    <property type="entry name" value="CHX17_2nd"/>
</dbReference>
<evidence type="ECO:0000256" key="8">
    <source>
        <dbReference type="ARBA" id="ARBA00023065"/>
    </source>
</evidence>
<dbReference type="FunFam" id="1.20.1530.20:FF:000022">
    <property type="entry name" value="Cation/H(+) antiporter 24"/>
    <property type="match status" value="1"/>
</dbReference>
<keyword evidence="5 12" id="KW-0812">Transmembrane</keyword>
<evidence type="ECO:0000256" key="2">
    <source>
        <dbReference type="ARBA" id="ARBA00022448"/>
    </source>
</evidence>
<evidence type="ECO:0000256" key="11">
    <source>
        <dbReference type="ARBA" id="ARBA00054890"/>
    </source>
</evidence>
<dbReference type="EMBL" id="CM001887">
    <property type="protein sequence ID" value="EOY34615.1"/>
    <property type="molecule type" value="Genomic_DNA"/>
</dbReference>
<keyword evidence="6" id="KW-0630">Potassium</keyword>
<evidence type="ECO:0000256" key="7">
    <source>
        <dbReference type="ARBA" id="ARBA00022989"/>
    </source>
</evidence>
<feature type="transmembrane region" description="Helical" evidence="12">
    <location>
        <begin position="388"/>
        <end position="412"/>
    </location>
</feature>
<feature type="transmembrane region" description="Helical" evidence="12">
    <location>
        <begin position="168"/>
        <end position="187"/>
    </location>
</feature>
<feature type="domain" description="Cation/H(+) antiporter C-terminal" evidence="15">
    <location>
        <begin position="672"/>
        <end position="815"/>
    </location>
</feature>
<evidence type="ECO:0000256" key="5">
    <source>
        <dbReference type="ARBA" id="ARBA00022692"/>
    </source>
</evidence>
<dbReference type="eggNOG" id="KOG1650">
    <property type="taxonomic scope" value="Eukaryota"/>
</dbReference>
<dbReference type="GO" id="GO:0098662">
    <property type="term" value="P:inorganic cation transmembrane transport"/>
    <property type="evidence" value="ECO:0000318"/>
    <property type="project" value="GO_Central"/>
</dbReference>
<feature type="transmembrane region" description="Helical" evidence="12">
    <location>
        <begin position="70"/>
        <end position="89"/>
    </location>
</feature>
<dbReference type="PANTHER" id="PTHR32468">
    <property type="entry name" value="CATION/H + ANTIPORTER"/>
    <property type="match status" value="1"/>
</dbReference>
<feature type="transmembrane region" description="Helical" evidence="12">
    <location>
        <begin position="304"/>
        <end position="335"/>
    </location>
</feature>
<dbReference type="GO" id="GO:0006885">
    <property type="term" value="P:regulation of pH"/>
    <property type="evidence" value="ECO:0000318"/>
    <property type="project" value="GO_Central"/>
</dbReference>
<keyword evidence="3" id="KW-0050">Antiport</keyword>